<gene>
    <name evidence="2" type="ORF">ERS852406_01369</name>
</gene>
<organism evidence="2 3">
    <name type="scientific">Fusicatenibacter saccharivorans</name>
    <dbReference type="NCBI Taxonomy" id="1150298"/>
    <lineage>
        <taxon>Bacteria</taxon>
        <taxon>Bacillati</taxon>
        <taxon>Bacillota</taxon>
        <taxon>Clostridia</taxon>
        <taxon>Lachnospirales</taxon>
        <taxon>Lachnospiraceae</taxon>
        <taxon>Fusicatenibacter</taxon>
    </lineage>
</organism>
<evidence type="ECO:0000313" key="2">
    <source>
        <dbReference type="EMBL" id="CUO15256.1"/>
    </source>
</evidence>
<dbReference type="InterPro" id="IPR025877">
    <property type="entry name" value="MobA-like_NTP_Trfase"/>
</dbReference>
<accession>A0A174CUG6</accession>
<dbReference type="PANTHER" id="PTHR43777">
    <property type="entry name" value="MOLYBDENUM COFACTOR CYTIDYLYLTRANSFERASE"/>
    <property type="match status" value="1"/>
</dbReference>
<evidence type="ECO:0000313" key="3">
    <source>
        <dbReference type="Proteomes" id="UP000095706"/>
    </source>
</evidence>
<feature type="domain" description="MobA-like NTP transferase" evidence="1">
    <location>
        <begin position="6"/>
        <end position="173"/>
    </location>
</feature>
<dbReference type="GO" id="GO:0016779">
    <property type="term" value="F:nucleotidyltransferase activity"/>
    <property type="evidence" value="ECO:0007669"/>
    <property type="project" value="UniProtKB-ARBA"/>
</dbReference>
<dbReference type="PANTHER" id="PTHR43777:SF1">
    <property type="entry name" value="MOLYBDENUM COFACTOR CYTIDYLYLTRANSFERASE"/>
    <property type="match status" value="1"/>
</dbReference>
<proteinExistence type="predicted"/>
<dbReference type="RefSeq" id="WP_055227245.1">
    <property type="nucleotide sequence ID" value="NZ_CYYV01000006.1"/>
</dbReference>
<dbReference type="Gene3D" id="3.90.550.10">
    <property type="entry name" value="Spore Coat Polysaccharide Biosynthesis Protein SpsA, Chain A"/>
    <property type="match status" value="1"/>
</dbReference>
<dbReference type="Proteomes" id="UP000095706">
    <property type="component" value="Unassembled WGS sequence"/>
</dbReference>
<dbReference type="EMBL" id="CYYV01000006">
    <property type="protein sequence ID" value="CUO15256.1"/>
    <property type="molecule type" value="Genomic_DNA"/>
</dbReference>
<dbReference type="CDD" id="cd04182">
    <property type="entry name" value="GT_2_like_f"/>
    <property type="match status" value="1"/>
</dbReference>
<dbReference type="AlphaFoldDB" id="A0A174CUG6"/>
<dbReference type="Pfam" id="PF12804">
    <property type="entry name" value="NTP_transf_3"/>
    <property type="match status" value="1"/>
</dbReference>
<dbReference type="SUPFAM" id="SSF53448">
    <property type="entry name" value="Nucleotide-diphospho-sugar transferases"/>
    <property type="match status" value="1"/>
</dbReference>
<evidence type="ECO:0000259" key="1">
    <source>
        <dbReference type="Pfam" id="PF12804"/>
    </source>
</evidence>
<dbReference type="InterPro" id="IPR029044">
    <property type="entry name" value="Nucleotide-diphossugar_trans"/>
</dbReference>
<protein>
    <submittedName>
        <fullName evidence="2">Molybdopterin-guanine dinucleotide biosynthesis protein MobA</fullName>
    </submittedName>
</protein>
<name>A0A174CUG6_9FIRM</name>
<sequence>MRVTILYLAAGNSRRFGENKLLYPLDGKAVYRHLLDRLAQIAGRHENWELLVVTQYERILEELAPLVKAGRLQTMFSPDSEKGISYTIRAGIEAAEKQNADACACFVADQPYLNEETAERFLESMEMQKAPLGCVFCGGESGNPAWFSKPYFSELKELSGDRGGKKVLKRHWESVIPFRVEAAWELKDLDRKEDL</sequence>
<reference evidence="2 3" key="1">
    <citation type="submission" date="2015-09" db="EMBL/GenBank/DDBJ databases">
        <authorList>
            <consortium name="Pathogen Informatics"/>
        </authorList>
    </citation>
    <scope>NUCLEOTIDE SEQUENCE [LARGE SCALE GENOMIC DNA]</scope>
    <source>
        <strain evidence="2 3">2789STDY5608849</strain>
    </source>
</reference>